<comment type="caution">
    <text evidence="4">The sequence shown here is derived from an EMBL/GenBank/DDBJ whole genome shotgun (WGS) entry which is preliminary data.</text>
</comment>
<dbReference type="AlphaFoldDB" id="A0A5C6FSH7"/>
<dbReference type="InterPro" id="IPR050114">
    <property type="entry name" value="UPF0173_UPF0282_UlaG_hydrolase"/>
</dbReference>
<dbReference type="OrthoDB" id="9789133at2"/>
<comment type="similarity">
    <text evidence="2">Belongs to the UPF0173 family.</text>
</comment>
<keyword evidence="1 2" id="KW-0378">Hydrolase</keyword>
<dbReference type="Proteomes" id="UP000316476">
    <property type="component" value="Unassembled WGS sequence"/>
</dbReference>
<evidence type="ECO:0000313" key="5">
    <source>
        <dbReference type="Proteomes" id="UP000316476"/>
    </source>
</evidence>
<protein>
    <recommendedName>
        <fullName evidence="2">UPF0173 metal-dependent hydrolase V7x_07820</fullName>
    </recommendedName>
</protein>
<dbReference type="SMART" id="SM00849">
    <property type="entry name" value="Lactamase_B"/>
    <property type="match status" value="1"/>
</dbReference>
<dbReference type="InterPro" id="IPR001279">
    <property type="entry name" value="Metallo-B-lactamas"/>
</dbReference>
<dbReference type="HAMAP" id="MF_00457">
    <property type="entry name" value="UPF0173"/>
    <property type="match status" value="1"/>
</dbReference>
<dbReference type="GO" id="GO:0016787">
    <property type="term" value="F:hydrolase activity"/>
    <property type="evidence" value="ECO:0007669"/>
    <property type="project" value="UniProtKB-UniRule"/>
</dbReference>
<feature type="domain" description="Metallo-beta-lactamase" evidence="3">
    <location>
        <begin position="9"/>
        <end position="195"/>
    </location>
</feature>
<evidence type="ECO:0000259" key="3">
    <source>
        <dbReference type="SMART" id="SM00849"/>
    </source>
</evidence>
<reference evidence="4 5" key="1">
    <citation type="submission" date="2019-02" db="EMBL/GenBank/DDBJ databases">
        <title>Deep-cultivation of Planctomycetes and their phenomic and genomic characterization uncovers novel biology.</title>
        <authorList>
            <person name="Wiegand S."/>
            <person name="Jogler M."/>
            <person name="Boedeker C."/>
            <person name="Pinto D."/>
            <person name="Vollmers J."/>
            <person name="Rivas-Marin E."/>
            <person name="Kohn T."/>
            <person name="Peeters S.H."/>
            <person name="Heuer A."/>
            <person name="Rast P."/>
            <person name="Oberbeckmann S."/>
            <person name="Bunk B."/>
            <person name="Jeske O."/>
            <person name="Meyerdierks A."/>
            <person name="Storesund J.E."/>
            <person name="Kallscheuer N."/>
            <person name="Luecker S."/>
            <person name="Lage O.M."/>
            <person name="Pohl T."/>
            <person name="Merkel B.J."/>
            <person name="Hornburger P."/>
            <person name="Mueller R.-W."/>
            <person name="Bruemmer F."/>
            <person name="Labrenz M."/>
            <person name="Spormann A.M."/>
            <person name="Op Den Camp H."/>
            <person name="Overmann J."/>
            <person name="Amann R."/>
            <person name="Jetten M.S.M."/>
            <person name="Mascher T."/>
            <person name="Medema M.H."/>
            <person name="Devos D.P."/>
            <person name="Kaster A.-K."/>
            <person name="Ovreas L."/>
            <person name="Rohde M."/>
            <person name="Galperin M.Y."/>
            <person name="Jogler C."/>
        </authorList>
    </citation>
    <scope>NUCLEOTIDE SEQUENCE [LARGE SCALE GENOMIC DNA]</scope>
    <source>
        <strain evidence="4 5">V7</strain>
    </source>
</reference>
<dbReference type="PANTHER" id="PTHR43546">
    <property type="entry name" value="UPF0173 METAL-DEPENDENT HYDROLASE MJ1163-RELATED"/>
    <property type="match status" value="1"/>
</dbReference>
<evidence type="ECO:0000256" key="2">
    <source>
        <dbReference type="HAMAP-Rule" id="MF_00457"/>
    </source>
</evidence>
<organism evidence="4 5">
    <name type="scientific">Crateriforma conspicua</name>
    <dbReference type="NCBI Taxonomy" id="2527996"/>
    <lineage>
        <taxon>Bacteria</taxon>
        <taxon>Pseudomonadati</taxon>
        <taxon>Planctomycetota</taxon>
        <taxon>Planctomycetia</taxon>
        <taxon>Planctomycetales</taxon>
        <taxon>Planctomycetaceae</taxon>
        <taxon>Crateriforma</taxon>
    </lineage>
</organism>
<dbReference type="Gene3D" id="3.60.15.10">
    <property type="entry name" value="Ribonuclease Z/Hydroxyacylglutathione hydrolase-like"/>
    <property type="match status" value="1"/>
</dbReference>
<name>A0A5C6FSH7_9PLAN</name>
<dbReference type="InterPro" id="IPR022877">
    <property type="entry name" value="UPF0173"/>
</dbReference>
<dbReference type="SUPFAM" id="SSF56281">
    <property type="entry name" value="Metallo-hydrolase/oxidoreductase"/>
    <property type="match status" value="1"/>
</dbReference>
<proteinExistence type="inferred from homology"/>
<sequence length="232" mass="24650">MTCKLTWLSHGTWLIESGKLKIMLDPFLTDNPTATAKSSEFDDVNHILVSHGHGDHVGDLVEVAQRSGAMVVASFELVNWLGGQGIENASPMNIGGQIEISVGEDDVATVKMVPAIHSSGLPDGSYGGPASGFVIGIGGRRIYFACDTAYYSDMDFYAGGVDAAVLPIGDCFTMGIDDSIAAVKRIGPKCVLPTHYNTWPPIAQDADAWSERVKAETEAEPVVPQIGQAIEI</sequence>
<evidence type="ECO:0000313" key="4">
    <source>
        <dbReference type="EMBL" id="TWU65236.1"/>
    </source>
</evidence>
<dbReference type="Pfam" id="PF12706">
    <property type="entry name" value="Lactamase_B_2"/>
    <property type="match status" value="1"/>
</dbReference>
<dbReference type="InterPro" id="IPR036866">
    <property type="entry name" value="RibonucZ/Hydroxyglut_hydro"/>
</dbReference>
<accession>A0A5C6FSH7</accession>
<dbReference type="EMBL" id="SJPZ01000001">
    <property type="protein sequence ID" value="TWU65236.1"/>
    <property type="molecule type" value="Genomic_DNA"/>
</dbReference>
<dbReference type="NCBIfam" id="NF001911">
    <property type="entry name" value="PRK00685.1"/>
    <property type="match status" value="1"/>
</dbReference>
<evidence type="ECO:0000256" key="1">
    <source>
        <dbReference type="ARBA" id="ARBA00022801"/>
    </source>
</evidence>
<dbReference type="PANTHER" id="PTHR43546:SF3">
    <property type="entry name" value="UPF0173 METAL-DEPENDENT HYDROLASE MJ1163"/>
    <property type="match status" value="1"/>
</dbReference>
<dbReference type="RefSeq" id="WP_146410981.1">
    <property type="nucleotide sequence ID" value="NZ_SJPZ01000001.1"/>
</dbReference>
<gene>
    <name evidence="4" type="ORF">V7x_07820</name>
</gene>